<dbReference type="EMBL" id="JXLP01000009">
    <property type="protein sequence ID" value="KIL78611.1"/>
    <property type="molecule type" value="Genomic_DNA"/>
</dbReference>
<gene>
    <name evidence="2" type="ORF">SD77_4291</name>
</gene>
<comment type="caution">
    <text evidence="2">The sequence shown here is derived from an EMBL/GenBank/DDBJ whole genome shotgun (WGS) entry which is preliminary data.</text>
</comment>
<protein>
    <recommendedName>
        <fullName evidence="4">Ribose 5-phosphate isomerase B</fullName>
    </recommendedName>
</protein>
<dbReference type="Proteomes" id="UP000031982">
    <property type="component" value="Unassembled WGS sequence"/>
</dbReference>
<organism evidence="2 3">
    <name type="scientific">Bacillus badius</name>
    <dbReference type="NCBI Taxonomy" id="1455"/>
    <lineage>
        <taxon>Bacteria</taxon>
        <taxon>Bacillati</taxon>
        <taxon>Bacillota</taxon>
        <taxon>Bacilli</taxon>
        <taxon>Bacillales</taxon>
        <taxon>Bacillaceae</taxon>
        <taxon>Pseudobacillus</taxon>
    </lineage>
</organism>
<feature type="region of interest" description="Disordered" evidence="1">
    <location>
        <begin position="1"/>
        <end position="41"/>
    </location>
</feature>
<evidence type="ECO:0000313" key="2">
    <source>
        <dbReference type="EMBL" id="KIL78611.1"/>
    </source>
</evidence>
<accession>A0ABR5AV37</accession>
<name>A0ABR5AV37_BACBA</name>
<keyword evidence="3" id="KW-1185">Reference proteome</keyword>
<reference evidence="2 3" key="1">
    <citation type="submission" date="2015-01" db="EMBL/GenBank/DDBJ databases">
        <title>Genome Assembly of Bacillus badius MTCC 1458.</title>
        <authorList>
            <person name="Verma A."/>
            <person name="Khatri I."/>
            <person name="Mual P."/>
            <person name="Subramanian S."/>
            <person name="Krishnamurthi S."/>
        </authorList>
    </citation>
    <scope>NUCLEOTIDE SEQUENCE [LARGE SCALE GENOMIC DNA]</scope>
    <source>
        <strain evidence="2 3">MTCC 1458</strain>
    </source>
</reference>
<evidence type="ECO:0000313" key="3">
    <source>
        <dbReference type="Proteomes" id="UP000031982"/>
    </source>
</evidence>
<evidence type="ECO:0008006" key="4">
    <source>
        <dbReference type="Google" id="ProtNLM"/>
    </source>
</evidence>
<evidence type="ECO:0000256" key="1">
    <source>
        <dbReference type="SAM" id="MobiDB-lite"/>
    </source>
</evidence>
<proteinExistence type="predicted"/>
<sequence>MQGGSGKGQAPCNKKASSHSISQLIVGQMGQKGKRQEIKDA</sequence>